<proteinExistence type="predicted"/>
<keyword evidence="4" id="KW-1185">Reference proteome</keyword>
<dbReference type="Proteomes" id="UP000295733">
    <property type="component" value="Unassembled WGS sequence"/>
</dbReference>
<evidence type="ECO:0000256" key="1">
    <source>
        <dbReference type="SAM" id="MobiDB-lite"/>
    </source>
</evidence>
<reference evidence="3 4" key="1">
    <citation type="submission" date="2019-03" db="EMBL/GenBank/DDBJ databases">
        <title>Genomic Encyclopedia of Type Strains, Phase IV (KMG-IV): sequencing the most valuable type-strain genomes for metagenomic binning, comparative biology and taxonomic classification.</title>
        <authorList>
            <person name="Goeker M."/>
        </authorList>
    </citation>
    <scope>NUCLEOTIDE SEQUENCE [LARGE SCALE GENOMIC DNA]</scope>
    <source>
        <strain evidence="3 4">DSM 2781</strain>
    </source>
</reference>
<gene>
    <name evidence="3" type="ORF">EV656_101336</name>
</gene>
<dbReference type="Gene3D" id="3.10.129.10">
    <property type="entry name" value="Hotdog Thioesterase"/>
    <property type="match status" value="2"/>
</dbReference>
<dbReference type="RefSeq" id="WP_132598787.1">
    <property type="nucleotide sequence ID" value="NZ_NRRP01000005.1"/>
</dbReference>
<dbReference type="InterPro" id="IPR029069">
    <property type="entry name" value="HotDog_dom_sf"/>
</dbReference>
<dbReference type="EMBL" id="SLXL01000001">
    <property type="protein sequence ID" value="TCP27430.1"/>
    <property type="molecule type" value="Genomic_DNA"/>
</dbReference>
<dbReference type="InterPro" id="IPR052741">
    <property type="entry name" value="Mitochondrial_HTD2"/>
</dbReference>
<dbReference type="SUPFAM" id="SSF54637">
    <property type="entry name" value="Thioesterase/thiol ester dehydrase-isomerase"/>
    <property type="match status" value="2"/>
</dbReference>
<protein>
    <submittedName>
        <fullName evidence="3">3-methylfumaryl-CoA hydratase</fullName>
    </submittedName>
</protein>
<sequence>MHPAQGKTRTTRDLMDPARAAALHATLALAGAPPGPGDPLPPFFHQAHFWDARPPADLGRDGHPAIGDFIPDLGLPRRMWAGGRLAFHAPLRAGIPADRTTTIQAVSQKQGRTGPLAFVTLRHDIAQNGQLCVTEHQDLVYRQDPAAGAPRPAPPQAPAEGAEETPLAFSPTLLFRYSALTFNGHRIHYDRDYARGVEGYAGLVVHGPLLAQLMMLHAARRGPLTGFTFRAHAPMMDTEPATLCAAGPRLWIRGPDNRLCMMAEAIH</sequence>
<feature type="domain" description="FAS1-like dehydratase" evidence="2">
    <location>
        <begin position="71"/>
        <end position="133"/>
    </location>
</feature>
<dbReference type="GO" id="GO:0019171">
    <property type="term" value="F:(3R)-hydroxyacyl-[acyl-carrier-protein] dehydratase activity"/>
    <property type="evidence" value="ECO:0007669"/>
    <property type="project" value="TreeGrafter"/>
</dbReference>
<dbReference type="Pfam" id="PF13452">
    <property type="entry name" value="FAS1_DH_region"/>
    <property type="match status" value="1"/>
</dbReference>
<name>A0A4R2NYW1_RHOAD</name>
<organism evidence="3 4">
    <name type="scientific">Rhodovulum adriaticum</name>
    <name type="common">Rhodopseudomonas adriatica</name>
    <dbReference type="NCBI Taxonomy" id="35804"/>
    <lineage>
        <taxon>Bacteria</taxon>
        <taxon>Pseudomonadati</taxon>
        <taxon>Pseudomonadota</taxon>
        <taxon>Alphaproteobacteria</taxon>
        <taxon>Rhodobacterales</taxon>
        <taxon>Paracoccaceae</taxon>
        <taxon>Rhodovulum</taxon>
    </lineage>
</organism>
<dbReference type="PANTHER" id="PTHR28152">
    <property type="entry name" value="HYDROXYACYL-THIOESTER DEHYDRATASE TYPE 2, MITOCHONDRIAL"/>
    <property type="match status" value="1"/>
</dbReference>
<accession>A0A4R2NYW1</accession>
<dbReference type="InterPro" id="IPR039569">
    <property type="entry name" value="FAS1-like_DH_region"/>
</dbReference>
<dbReference type="AlphaFoldDB" id="A0A4R2NYW1"/>
<dbReference type="PANTHER" id="PTHR28152:SF1">
    <property type="entry name" value="HYDROXYACYL-THIOESTER DEHYDRATASE TYPE 2, MITOCHONDRIAL"/>
    <property type="match status" value="1"/>
</dbReference>
<evidence type="ECO:0000313" key="4">
    <source>
        <dbReference type="Proteomes" id="UP000295733"/>
    </source>
</evidence>
<feature type="region of interest" description="Disordered" evidence="1">
    <location>
        <begin position="145"/>
        <end position="164"/>
    </location>
</feature>
<comment type="caution">
    <text evidence="3">The sequence shown here is derived from an EMBL/GenBank/DDBJ whole genome shotgun (WGS) entry which is preliminary data.</text>
</comment>
<evidence type="ECO:0000313" key="3">
    <source>
        <dbReference type="EMBL" id="TCP27430.1"/>
    </source>
</evidence>
<dbReference type="OrthoDB" id="7183822at2"/>
<evidence type="ECO:0000259" key="2">
    <source>
        <dbReference type="Pfam" id="PF13452"/>
    </source>
</evidence>